<dbReference type="PANTHER" id="PTHR11552">
    <property type="entry name" value="GLUCOSE-METHANOL-CHOLINE GMC OXIDOREDUCTASE"/>
    <property type="match status" value="1"/>
</dbReference>
<proteinExistence type="inferred from homology"/>
<evidence type="ECO:0000256" key="2">
    <source>
        <dbReference type="ARBA" id="ARBA00010790"/>
    </source>
</evidence>
<dbReference type="InterPro" id="IPR012132">
    <property type="entry name" value="GMC_OxRdtase"/>
</dbReference>
<dbReference type="InterPro" id="IPR000172">
    <property type="entry name" value="GMC_OxRdtase_N"/>
</dbReference>
<comment type="cofactor">
    <cofactor evidence="1 5">
        <name>FAD</name>
        <dbReference type="ChEBI" id="CHEBI:57692"/>
    </cofactor>
</comment>
<dbReference type="PANTHER" id="PTHR11552:SF147">
    <property type="entry name" value="CHOLINE DEHYDROGENASE, MITOCHONDRIAL"/>
    <property type="match status" value="1"/>
</dbReference>
<protein>
    <recommendedName>
        <fullName evidence="11">Glucose-methanol-choline oxidoreductase N-terminal domain-containing protein</fullName>
    </recommendedName>
</protein>
<name>A0AAG5DH94_ANOAO</name>
<evidence type="ECO:0000256" key="4">
    <source>
        <dbReference type="ARBA" id="ARBA00022827"/>
    </source>
</evidence>
<dbReference type="InterPro" id="IPR036188">
    <property type="entry name" value="FAD/NAD-bd_sf"/>
</dbReference>
<evidence type="ECO:0000259" key="8">
    <source>
        <dbReference type="Pfam" id="PF05199"/>
    </source>
</evidence>
<dbReference type="Proteomes" id="UP000075880">
    <property type="component" value="Unassembled WGS sequence"/>
</dbReference>
<accession>A0AAG5DH94</accession>
<dbReference type="Gene3D" id="3.30.560.10">
    <property type="entry name" value="Glucose Oxidase, domain 3"/>
    <property type="match status" value="1"/>
</dbReference>
<evidence type="ECO:0008006" key="11">
    <source>
        <dbReference type="Google" id="ProtNLM"/>
    </source>
</evidence>
<dbReference type="GO" id="GO:0050660">
    <property type="term" value="F:flavin adenine dinucleotide binding"/>
    <property type="evidence" value="ECO:0007669"/>
    <property type="project" value="InterPro"/>
</dbReference>
<dbReference type="SUPFAM" id="SSF51905">
    <property type="entry name" value="FAD/NAD(P)-binding domain"/>
    <property type="match status" value="1"/>
</dbReference>
<evidence type="ECO:0000313" key="9">
    <source>
        <dbReference type="EnsemblMetazoa" id="ENSAATROPP010516"/>
    </source>
</evidence>
<comment type="similarity">
    <text evidence="2">Belongs to the GMC oxidoreductase family.</text>
</comment>
<keyword evidence="6" id="KW-1133">Transmembrane helix</keyword>
<feature type="binding site" evidence="5">
    <location>
        <begin position="134"/>
        <end position="137"/>
    </location>
    <ligand>
        <name>FAD</name>
        <dbReference type="ChEBI" id="CHEBI:57692"/>
    </ligand>
</feature>
<feature type="domain" description="Glucose-methanol-choline oxidoreductase N-terminal" evidence="7">
    <location>
        <begin position="48"/>
        <end position="312"/>
    </location>
</feature>
<evidence type="ECO:0000259" key="7">
    <source>
        <dbReference type="Pfam" id="PF00732"/>
    </source>
</evidence>
<dbReference type="EnsemblMetazoa" id="ENSAATROPT011620">
    <property type="protein sequence ID" value="ENSAATROPP010516"/>
    <property type="gene ID" value="ENSAATROPG009457"/>
</dbReference>
<feature type="binding site" evidence="5">
    <location>
        <position position="130"/>
    </location>
    <ligand>
        <name>FAD</name>
        <dbReference type="ChEBI" id="CHEBI:57692"/>
    </ligand>
</feature>
<feature type="transmembrane region" description="Helical" evidence="6">
    <location>
        <begin position="6"/>
        <end position="29"/>
    </location>
</feature>
<dbReference type="Pfam" id="PF05199">
    <property type="entry name" value="GMC_oxred_C"/>
    <property type="match status" value="1"/>
</dbReference>
<feature type="transmembrane region" description="Helical" evidence="6">
    <location>
        <begin position="50"/>
        <end position="74"/>
    </location>
</feature>
<dbReference type="PIRSF" id="PIRSF000137">
    <property type="entry name" value="Alcohol_oxidase"/>
    <property type="match status" value="1"/>
</dbReference>
<evidence type="ECO:0000313" key="10">
    <source>
        <dbReference type="Proteomes" id="UP000075880"/>
    </source>
</evidence>
<evidence type="ECO:0000256" key="6">
    <source>
        <dbReference type="SAM" id="Phobius"/>
    </source>
</evidence>
<keyword evidence="6" id="KW-0472">Membrane</keyword>
<feature type="binding site" evidence="5">
    <location>
        <position position="236"/>
    </location>
    <ligand>
        <name>FAD</name>
        <dbReference type="ChEBI" id="CHEBI:57692"/>
    </ligand>
</feature>
<keyword evidence="10" id="KW-1185">Reference proteome</keyword>
<keyword evidence="3" id="KW-0285">Flavoprotein</keyword>
<sequence length="578" mass="64443">MVLTTLLHYYFTVCFYTIGVILATCLLNVSYNVSYFCDRHAMPTRSTYDYIIIGSGTAGSLIASNIPSASVLVLEAGATRSLVMDVPLFLPLIQRSPYDWQYNTESQVDSCWAMHENRSYWPMGKVLGGTHMLNNMVHYRAGPRDFATWFDNPHDLERFMHFFEQDSWTESSYTEANGFRTQLGQVFIKASNDLGFGPHEFFRPLLTMKNGKRWTTSHSYEALHRRGHELITNCLVEKIIIHDGVAKGLRGLKAGQTIYAYARKGIILSAGTVGSAKILLHSGVGPKLELASHGIQSVVDLPMVGKNLQDHIGTGSELLLSGSTLNLSPLDLIHPTNLWSYFTQNPHHSSLAFGGCEAVGFVSLGSNFTSDLQFMVLPAGIHSDGGVHLRRLVNLRTSVWEDYYEPMIRTGQQVVTVLPILLHPESVGEIVLRSADVRDPPIINPKYLTSRKDVGVLLKGIRILQRITEQSSAREMKLEINPKPFPGCTKHRFDSDEYWECYIRSVTHTIYHPVGTCRMGTSSKDSVVSSSDLHVHGVRNLYVADASVMPNAPSGNPNSVAMAIATYFIQSNFQHTER</sequence>
<dbReference type="GO" id="GO:0016614">
    <property type="term" value="F:oxidoreductase activity, acting on CH-OH group of donors"/>
    <property type="evidence" value="ECO:0007669"/>
    <property type="project" value="InterPro"/>
</dbReference>
<evidence type="ECO:0000256" key="3">
    <source>
        <dbReference type="ARBA" id="ARBA00022630"/>
    </source>
</evidence>
<reference evidence="9" key="1">
    <citation type="submission" date="2024-04" db="UniProtKB">
        <authorList>
            <consortium name="EnsemblMetazoa"/>
        </authorList>
    </citation>
    <scope>IDENTIFICATION</scope>
    <source>
        <strain evidence="9">EBRO</strain>
    </source>
</reference>
<dbReference type="Gene3D" id="3.50.50.60">
    <property type="entry name" value="FAD/NAD(P)-binding domain"/>
    <property type="match status" value="1"/>
</dbReference>
<dbReference type="AlphaFoldDB" id="A0AAG5DH94"/>
<dbReference type="SUPFAM" id="SSF54373">
    <property type="entry name" value="FAD-linked reductases, C-terminal domain"/>
    <property type="match status" value="1"/>
</dbReference>
<dbReference type="Pfam" id="PF00732">
    <property type="entry name" value="GMC_oxred_N"/>
    <property type="match status" value="1"/>
</dbReference>
<keyword evidence="6" id="KW-0812">Transmembrane</keyword>
<keyword evidence="4 5" id="KW-0274">FAD</keyword>
<dbReference type="InterPro" id="IPR007867">
    <property type="entry name" value="GMC_OxRtase_C"/>
</dbReference>
<evidence type="ECO:0000256" key="1">
    <source>
        <dbReference type="ARBA" id="ARBA00001974"/>
    </source>
</evidence>
<feature type="domain" description="Glucose-methanol-choline oxidoreductase C-terminal" evidence="8">
    <location>
        <begin position="424"/>
        <end position="565"/>
    </location>
</feature>
<feature type="binding site" evidence="5">
    <location>
        <position position="126"/>
    </location>
    <ligand>
        <name>FAD</name>
        <dbReference type="ChEBI" id="CHEBI:57692"/>
    </ligand>
</feature>
<evidence type="ECO:0000256" key="5">
    <source>
        <dbReference type="PIRSR" id="PIRSR000137-2"/>
    </source>
</evidence>
<organism evidence="9 10">
    <name type="scientific">Anopheles atroparvus</name>
    <name type="common">European mosquito</name>
    <dbReference type="NCBI Taxonomy" id="41427"/>
    <lineage>
        <taxon>Eukaryota</taxon>
        <taxon>Metazoa</taxon>
        <taxon>Ecdysozoa</taxon>
        <taxon>Arthropoda</taxon>
        <taxon>Hexapoda</taxon>
        <taxon>Insecta</taxon>
        <taxon>Pterygota</taxon>
        <taxon>Neoptera</taxon>
        <taxon>Endopterygota</taxon>
        <taxon>Diptera</taxon>
        <taxon>Nematocera</taxon>
        <taxon>Culicoidea</taxon>
        <taxon>Culicidae</taxon>
        <taxon>Anophelinae</taxon>
        <taxon>Anopheles</taxon>
    </lineage>
</organism>